<evidence type="ECO:0000313" key="5">
    <source>
        <dbReference type="Proteomes" id="UP000642748"/>
    </source>
</evidence>
<evidence type="ECO:0000313" key="4">
    <source>
        <dbReference type="EMBL" id="GIH13387.1"/>
    </source>
</evidence>
<protein>
    <recommendedName>
        <fullName evidence="3">NodB homology domain-containing protein</fullName>
    </recommendedName>
</protein>
<comment type="caution">
    <text evidence="4">The sequence shown here is derived from an EMBL/GenBank/DDBJ whole genome shotgun (WGS) entry which is preliminary data.</text>
</comment>
<keyword evidence="5" id="KW-1185">Reference proteome</keyword>
<keyword evidence="2" id="KW-0732">Signal</keyword>
<dbReference type="RefSeq" id="WP_203917028.1">
    <property type="nucleotide sequence ID" value="NZ_BONZ01000013.1"/>
</dbReference>
<dbReference type="InterPro" id="IPR011330">
    <property type="entry name" value="Glyco_hydro/deAcase_b/a-brl"/>
</dbReference>
<feature type="chain" id="PRO_5038691165" description="NodB homology domain-containing protein" evidence="2">
    <location>
        <begin position="23"/>
        <end position="281"/>
    </location>
</feature>
<name>A0A8J3QPI2_9ACTN</name>
<feature type="region of interest" description="Disordered" evidence="1">
    <location>
        <begin position="34"/>
        <end position="85"/>
    </location>
</feature>
<feature type="domain" description="NodB homology" evidence="3">
    <location>
        <begin position="91"/>
        <end position="276"/>
    </location>
</feature>
<dbReference type="InterPro" id="IPR050248">
    <property type="entry name" value="Polysacc_deacetylase_ArnD"/>
</dbReference>
<dbReference type="Pfam" id="PF01522">
    <property type="entry name" value="Polysacc_deac_1"/>
    <property type="match status" value="1"/>
</dbReference>
<dbReference type="PANTHER" id="PTHR10587">
    <property type="entry name" value="GLYCOSYL TRANSFERASE-RELATED"/>
    <property type="match status" value="1"/>
</dbReference>
<organism evidence="4 5">
    <name type="scientific">Rugosimonospora africana</name>
    <dbReference type="NCBI Taxonomy" id="556532"/>
    <lineage>
        <taxon>Bacteria</taxon>
        <taxon>Bacillati</taxon>
        <taxon>Actinomycetota</taxon>
        <taxon>Actinomycetes</taxon>
        <taxon>Micromonosporales</taxon>
        <taxon>Micromonosporaceae</taxon>
        <taxon>Rugosimonospora</taxon>
    </lineage>
</organism>
<dbReference type="InterPro" id="IPR002509">
    <property type="entry name" value="NODB_dom"/>
</dbReference>
<sequence length="281" mass="29864">MDRRRTVAIALSVLLVLAGCTASDPATWRAVAAAPDTTSSPAGHTASPSAKPVPNEKPAVLASPSPIPLPPLLGPNGLHGPHGSMSRTGSNAVALTFDDGPGRYTNQILDVLKQYGVHATFCIIGEQVKAQAAVIKRIVREGHTLCNHTWSHDEKLRTRSPLQIASELSRTNDAIRAIVPGARIEYFRNPGGEFSPLTMSIAARMGMRSLYWSVDPDDWKEPGTGAIISNVMSHTHSGSIVLMHDGGGNQAQTVAALRTILPALKSRYQLVPLPTVVEPAS</sequence>
<dbReference type="PROSITE" id="PS51677">
    <property type="entry name" value="NODB"/>
    <property type="match status" value="1"/>
</dbReference>
<proteinExistence type="predicted"/>
<dbReference type="Gene3D" id="3.20.20.370">
    <property type="entry name" value="Glycoside hydrolase/deacetylase"/>
    <property type="match status" value="1"/>
</dbReference>
<dbReference type="GO" id="GO:0005975">
    <property type="term" value="P:carbohydrate metabolic process"/>
    <property type="evidence" value="ECO:0007669"/>
    <property type="project" value="InterPro"/>
</dbReference>
<dbReference type="GO" id="GO:0016810">
    <property type="term" value="F:hydrolase activity, acting on carbon-nitrogen (but not peptide) bonds"/>
    <property type="evidence" value="ECO:0007669"/>
    <property type="project" value="InterPro"/>
</dbReference>
<dbReference type="EMBL" id="BONZ01000013">
    <property type="protein sequence ID" value="GIH13387.1"/>
    <property type="molecule type" value="Genomic_DNA"/>
</dbReference>
<feature type="compositionally biased region" description="Polar residues" evidence="1">
    <location>
        <begin position="36"/>
        <end position="48"/>
    </location>
</feature>
<dbReference type="CDD" id="cd10917">
    <property type="entry name" value="CE4_NodB_like_6s_7s"/>
    <property type="match status" value="1"/>
</dbReference>
<gene>
    <name evidence="4" type="ORF">Raf01_15590</name>
</gene>
<dbReference type="PROSITE" id="PS51257">
    <property type="entry name" value="PROKAR_LIPOPROTEIN"/>
    <property type="match status" value="1"/>
</dbReference>
<dbReference type="SUPFAM" id="SSF88713">
    <property type="entry name" value="Glycoside hydrolase/deacetylase"/>
    <property type="match status" value="1"/>
</dbReference>
<feature type="compositionally biased region" description="Low complexity" evidence="1">
    <location>
        <begin position="74"/>
        <end position="84"/>
    </location>
</feature>
<dbReference type="AlphaFoldDB" id="A0A8J3QPI2"/>
<feature type="signal peptide" evidence="2">
    <location>
        <begin position="1"/>
        <end position="22"/>
    </location>
</feature>
<evidence type="ECO:0000256" key="1">
    <source>
        <dbReference type="SAM" id="MobiDB-lite"/>
    </source>
</evidence>
<evidence type="ECO:0000259" key="3">
    <source>
        <dbReference type="PROSITE" id="PS51677"/>
    </source>
</evidence>
<reference evidence="4" key="1">
    <citation type="submission" date="2021-01" db="EMBL/GenBank/DDBJ databases">
        <title>Whole genome shotgun sequence of Rugosimonospora africana NBRC 104875.</title>
        <authorList>
            <person name="Komaki H."/>
            <person name="Tamura T."/>
        </authorList>
    </citation>
    <scope>NUCLEOTIDE SEQUENCE</scope>
    <source>
        <strain evidence="4">NBRC 104875</strain>
    </source>
</reference>
<evidence type="ECO:0000256" key="2">
    <source>
        <dbReference type="SAM" id="SignalP"/>
    </source>
</evidence>
<accession>A0A8J3QPI2</accession>
<dbReference type="Proteomes" id="UP000642748">
    <property type="component" value="Unassembled WGS sequence"/>
</dbReference>